<comment type="caution">
    <text evidence="1">The sequence shown here is derived from an EMBL/GenBank/DDBJ whole genome shotgun (WGS) entry which is preliminary data.</text>
</comment>
<keyword evidence="2" id="KW-1185">Reference proteome</keyword>
<dbReference type="OrthoDB" id="6358587at2759"/>
<gene>
    <name evidence="1" type="ORF">ILUMI_24825</name>
</gene>
<dbReference type="PANTHER" id="PTHR21398">
    <property type="entry name" value="AGAP007094-PA"/>
    <property type="match status" value="1"/>
</dbReference>
<dbReference type="EMBL" id="VTPC01090751">
    <property type="protein sequence ID" value="KAF2881346.1"/>
    <property type="molecule type" value="Genomic_DNA"/>
</dbReference>
<evidence type="ECO:0000313" key="2">
    <source>
        <dbReference type="Proteomes" id="UP000801492"/>
    </source>
</evidence>
<sequence length="185" mass="20839">MFLAYKTNNFIQIPCVSSYNSFKLVIGVAIPVKLGLKQSMVYALNFQYQYVAAQNRSQLEVYPPIISRSRDKRQIEKSDRALVYLGLESLMNRYGINGKSCILRSICENAMESLHHEANGLYGHLMHIILTPDYGDGEIDEDLDADYLDAQKAGEYGVDCLSLFPACPYGHGILDLISLLEFQTN</sequence>
<proteinExistence type="predicted"/>
<reference evidence="1" key="1">
    <citation type="submission" date="2019-08" db="EMBL/GenBank/DDBJ databases">
        <title>The genome of the North American firefly Photinus pyralis.</title>
        <authorList>
            <consortium name="Photinus pyralis genome working group"/>
            <person name="Fallon T.R."/>
            <person name="Sander Lower S.E."/>
            <person name="Weng J.-K."/>
        </authorList>
    </citation>
    <scope>NUCLEOTIDE SEQUENCE</scope>
    <source>
        <strain evidence="1">TRF0915ILg1</strain>
        <tissue evidence="1">Whole body</tissue>
    </source>
</reference>
<dbReference type="SMART" id="SM00718">
    <property type="entry name" value="DM4_12"/>
    <property type="match status" value="1"/>
</dbReference>
<dbReference type="AlphaFoldDB" id="A0A8K0C9I6"/>
<evidence type="ECO:0000313" key="1">
    <source>
        <dbReference type="EMBL" id="KAF2881346.1"/>
    </source>
</evidence>
<dbReference type="InterPro" id="IPR006631">
    <property type="entry name" value="DM4_12"/>
</dbReference>
<dbReference type="Pfam" id="PF07841">
    <property type="entry name" value="DM4_12"/>
    <property type="match status" value="1"/>
</dbReference>
<protein>
    <submittedName>
        <fullName evidence="1">Uncharacterized protein</fullName>
    </submittedName>
</protein>
<dbReference type="Proteomes" id="UP000801492">
    <property type="component" value="Unassembled WGS sequence"/>
</dbReference>
<dbReference type="PANTHER" id="PTHR21398:SF11">
    <property type="entry name" value="HDC15381-RELATED"/>
    <property type="match status" value="1"/>
</dbReference>
<accession>A0A8K0C9I6</accession>
<organism evidence="1 2">
    <name type="scientific">Ignelater luminosus</name>
    <name type="common">Cucubano</name>
    <name type="synonym">Pyrophorus luminosus</name>
    <dbReference type="NCBI Taxonomy" id="2038154"/>
    <lineage>
        <taxon>Eukaryota</taxon>
        <taxon>Metazoa</taxon>
        <taxon>Ecdysozoa</taxon>
        <taxon>Arthropoda</taxon>
        <taxon>Hexapoda</taxon>
        <taxon>Insecta</taxon>
        <taxon>Pterygota</taxon>
        <taxon>Neoptera</taxon>
        <taxon>Endopterygota</taxon>
        <taxon>Coleoptera</taxon>
        <taxon>Polyphaga</taxon>
        <taxon>Elateriformia</taxon>
        <taxon>Elateroidea</taxon>
        <taxon>Elateridae</taxon>
        <taxon>Agrypninae</taxon>
        <taxon>Pyrophorini</taxon>
        <taxon>Ignelater</taxon>
    </lineage>
</organism>
<name>A0A8K0C9I6_IGNLU</name>